<comment type="caution">
    <text evidence="3">The sequence shown here is derived from an EMBL/GenBank/DDBJ whole genome shotgun (WGS) entry which is preliminary data.</text>
</comment>
<feature type="compositionally biased region" description="Pro residues" evidence="1">
    <location>
        <begin position="223"/>
        <end position="236"/>
    </location>
</feature>
<proteinExistence type="predicted"/>
<feature type="signal peptide" evidence="2">
    <location>
        <begin position="1"/>
        <end position="18"/>
    </location>
</feature>
<dbReference type="AlphaFoldDB" id="A0A2N6NMI2"/>
<feature type="region of interest" description="Disordered" evidence="1">
    <location>
        <begin position="214"/>
        <end position="239"/>
    </location>
</feature>
<sequence length="270" mass="26888">MKSFAIAAVAALVSIVAAHPDAVEDALRGAGLTGLTGGDIAQAVLPAGITLTAATGPQAPPPSGRTNTWHPAHPGVTIDGCDAQDEEWHYVHPCEACQEESHTWTTSTATAVVTKTIIDCAPTVADCPARITAVTTVTTSICPATNTAAPPSIANVTVTAVPSPVSTVEATTIPVSNSQSSVEVTVIETPCPATTTAVAAPPPAKTPIQVWTTASAPAQPTRAPAPPPASVAPPVRPGNNTQVQPPVIVNGGAQAQIGLFAAVAAAAALL</sequence>
<gene>
    <name evidence="3" type="ORF">BM221_005024</name>
</gene>
<evidence type="ECO:0000256" key="1">
    <source>
        <dbReference type="SAM" id="MobiDB-lite"/>
    </source>
</evidence>
<organism evidence="3 4">
    <name type="scientific">Beauveria bassiana</name>
    <name type="common">White muscardine disease fungus</name>
    <name type="synonym">Tritirachium shiotae</name>
    <dbReference type="NCBI Taxonomy" id="176275"/>
    <lineage>
        <taxon>Eukaryota</taxon>
        <taxon>Fungi</taxon>
        <taxon>Dikarya</taxon>
        <taxon>Ascomycota</taxon>
        <taxon>Pezizomycotina</taxon>
        <taxon>Sordariomycetes</taxon>
        <taxon>Hypocreomycetidae</taxon>
        <taxon>Hypocreales</taxon>
        <taxon>Cordycipitaceae</taxon>
        <taxon>Beauveria</taxon>
    </lineage>
</organism>
<protein>
    <recommendedName>
        <fullName evidence="5">Adhesin protein Mad2</fullName>
    </recommendedName>
</protein>
<keyword evidence="2" id="KW-0732">Signal</keyword>
<evidence type="ECO:0000313" key="3">
    <source>
        <dbReference type="EMBL" id="PMB68446.1"/>
    </source>
</evidence>
<evidence type="ECO:0000313" key="4">
    <source>
        <dbReference type="Proteomes" id="UP000235728"/>
    </source>
</evidence>
<accession>A0A2N6NMI2</accession>
<name>A0A2N6NMI2_BEABA</name>
<dbReference type="OMA" id="QDEEWHY"/>
<evidence type="ECO:0008006" key="5">
    <source>
        <dbReference type="Google" id="ProtNLM"/>
    </source>
</evidence>
<evidence type="ECO:0000256" key="2">
    <source>
        <dbReference type="SAM" id="SignalP"/>
    </source>
</evidence>
<dbReference type="EMBL" id="MRVG01000005">
    <property type="protein sequence ID" value="PMB68446.1"/>
    <property type="molecule type" value="Genomic_DNA"/>
</dbReference>
<feature type="chain" id="PRO_5014763010" description="Adhesin protein Mad2" evidence="2">
    <location>
        <begin position="19"/>
        <end position="270"/>
    </location>
</feature>
<reference evidence="3 4" key="1">
    <citation type="journal article" date="2016" name="Appl. Microbiol. Biotechnol.">
        <title>Characterization of T-DNA insertion mutants with decreased virulence in the entomopathogenic fungus Beauveria bassiana JEF-007.</title>
        <authorList>
            <person name="Kim S."/>
            <person name="Lee S.J."/>
            <person name="Nai Y.S."/>
            <person name="Yu J.S."/>
            <person name="Lee M.R."/>
            <person name="Yang Y.T."/>
            <person name="Kim J.S."/>
        </authorList>
    </citation>
    <scope>NUCLEOTIDE SEQUENCE [LARGE SCALE GENOMIC DNA]</scope>
    <source>
        <strain evidence="3 4">JEF-007</strain>
    </source>
</reference>
<dbReference type="Proteomes" id="UP000235728">
    <property type="component" value="Unassembled WGS sequence"/>
</dbReference>